<dbReference type="AlphaFoldDB" id="A0A7E4ZVY7"/>
<evidence type="ECO:0000313" key="1">
    <source>
        <dbReference type="Proteomes" id="UP000492821"/>
    </source>
</evidence>
<evidence type="ECO:0000313" key="2">
    <source>
        <dbReference type="WBParaSite" id="Pan_g20553.t1"/>
    </source>
</evidence>
<dbReference type="WBParaSite" id="Pan_g20553.t1">
    <property type="protein sequence ID" value="Pan_g20553.t1"/>
    <property type="gene ID" value="Pan_g20553"/>
</dbReference>
<accession>A0A7E4ZVY7</accession>
<organism evidence="1 2">
    <name type="scientific">Panagrellus redivivus</name>
    <name type="common">Microworm</name>
    <dbReference type="NCBI Taxonomy" id="6233"/>
    <lineage>
        <taxon>Eukaryota</taxon>
        <taxon>Metazoa</taxon>
        <taxon>Ecdysozoa</taxon>
        <taxon>Nematoda</taxon>
        <taxon>Chromadorea</taxon>
        <taxon>Rhabditida</taxon>
        <taxon>Tylenchina</taxon>
        <taxon>Panagrolaimomorpha</taxon>
        <taxon>Panagrolaimoidea</taxon>
        <taxon>Panagrolaimidae</taxon>
        <taxon>Panagrellus</taxon>
    </lineage>
</organism>
<dbReference type="Proteomes" id="UP000492821">
    <property type="component" value="Unassembled WGS sequence"/>
</dbReference>
<protein>
    <submittedName>
        <fullName evidence="2">Uncharacterized protein</fullName>
    </submittedName>
</protein>
<sequence length="317" mass="36402">MTIAHIMANETDAYTGFNDTEVGQRSTLVNLDTRLQSLTTTTTPIVVNETDDSTNFNATEVNQLLTEVIRPTVIQPPIMTTPTPNPDEGVILPHTPYPNMITRLPQRHTPGYQHWSPEDLANPSFDVDPILEELQKDRYAPSVLGNDINKTMFHEFTRLSKLTKYMLLDPMFAEDYAQDRLSPTNKILFIVFGDIVKHLYANELQTQTGLPERKNRIRYRIRSRNNRPPKQCSEPGRETLRLFCPFSYGYQWWDCLMPDEVCDGIPHCGLGDDEDPKMCMYFKAAVSKIDHVNKVIQSEKNGKDVRKKKPINLYNPI</sequence>
<reference evidence="1" key="1">
    <citation type="journal article" date="2013" name="Genetics">
        <title>The draft genome and transcriptome of Panagrellus redivivus are shaped by the harsh demands of a free-living lifestyle.</title>
        <authorList>
            <person name="Srinivasan J."/>
            <person name="Dillman A.R."/>
            <person name="Macchietto M.G."/>
            <person name="Heikkinen L."/>
            <person name="Lakso M."/>
            <person name="Fracchia K.M."/>
            <person name="Antoshechkin I."/>
            <person name="Mortazavi A."/>
            <person name="Wong G."/>
            <person name="Sternberg P.W."/>
        </authorList>
    </citation>
    <scope>NUCLEOTIDE SEQUENCE [LARGE SCALE GENOMIC DNA]</scope>
    <source>
        <strain evidence="1">MT8872</strain>
    </source>
</reference>
<proteinExistence type="predicted"/>
<reference evidence="2" key="2">
    <citation type="submission" date="2020-10" db="UniProtKB">
        <authorList>
            <consortium name="WormBaseParasite"/>
        </authorList>
    </citation>
    <scope>IDENTIFICATION</scope>
</reference>
<name>A0A7E4ZVY7_PANRE</name>
<keyword evidence="1" id="KW-1185">Reference proteome</keyword>